<keyword evidence="1" id="KW-0472">Membrane</keyword>
<evidence type="ECO:0000256" key="1">
    <source>
        <dbReference type="SAM" id="Phobius"/>
    </source>
</evidence>
<feature type="transmembrane region" description="Helical" evidence="1">
    <location>
        <begin position="57"/>
        <end position="87"/>
    </location>
</feature>
<keyword evidence="1" id="KW-0812">Transmembrane</keyword>
<accession>A0A9X3XI62</accession>
<dbReference type="Proteomes" id="UP001141183">
    <property type="component" value="Unassembled WGS sequence"/>
</dbReference>
<reference evidence="2" key="1">
    <citation type="submission" date="2022-05" db="EMBL/GenBank/DDBJ databases">
        <title>Draft genome sequence of Clostridium tertium strain CP3 isolated from Peru.</title>
        <authorList>
            <person name="Hurtado R."/>
            <person name="Lima L."/>
            <person name="Sousa T."/>
            <person name="Jaiswal A.K."/>
            <person name="Tiwari S."/>
            <person name="Maturrano L."/>
            <person name="Brenig B."/>
            <person name="Azevedo V."/>
        </authorList>
    </citation>
    <scope>NUCLEOTIDE SEQUENCE</scope>
    <source>
        <strain evidence="2">CP3</strain>
    </source>
</reference>
<feature type="transmembrane region" description="Helical" evidence="1">
    <location>
        <begin position="15"/>
        <end position="37"/>
    </location>
</feature>
<feature type="transmembrane region" description="Helical" evidence="1">
    <location>
        <begin position="122"/>
        <end position="142"/>
    </location>
</feature>
<comment type="caution">
    <text evidence="2">The sequence shown here is derived from an EMBL/GenBank/DDBJ whole genome shotgun (WGS) entry which is preliminary data.</text>
</comment>
<protein>
    <submittedName>
        <fullName evidence="2">Uncharacterized protein</fullName>
    </submittedName>
</protein>
<keyword evidence="3" id="KW-1185">Reference proteome</keyword>
<name>A0A9X3XI62_9CLOT</name>
<gene>
    <name evidence="2" type="ORF">NE398_01025</name>
</gene>
<organism evidence="2 3">
    <name type="scientific">Clostridium tertium</name>
    <dbReference type="NCBI Taxonomy" id="1559"/>
    <lineage>
        <taxon>Bacteria</taxon>
        <taxon>Bacillati</taxon>
        <taxon>Bacillota</taxon>
        <taxon>Clostridia</taxon>
        <taxon>Eubacteriales</taxon>
        <taxon>Clostridiaceae</taxon>
        <taxon>Clostridium</taxon>
    </lineage>
</organism>
<sequence>MIYLNTPLNVNVKGIGILAFVSIVFQLSFLVIFRLGLKKIFQGSGVILKKDVILRIIIWRIVIIICALTELGQIWVISIPIIIYYFYIFRSLYKLSYDAEAIIYIDLRKIEILNKKKLTYTYMLFSTFVVGVCCVFSNHISLDSSEVISVKEFGIRNTLIDKGIPIEIVKDIEDEDISKLKNLINIEYFSEDLKFNSILNDDGIDFQVTTIFFELYGNEMYAIEYFNWGEEGPYWQDGFEISNTRPLNVINGKLLYEKDGVNYSAEIPRLNGGMVTSRDIFGDERQEEKITGAINYPYKSQKQRGYIFYKIDITQETLSGTNLVNYMHYNHPFRIPYTEPEKKSIMFSNKLRQHGMNFSTNLSKELFSN</sequence>
<dbReference type="AlphaFoldDB" id="A0A9X3XI62"/>
<keyword evidence="1" id="KW-1133">Transmembrane helix</keyword>
<dbReference type="EMBL" id="JAMRYU010000001">
    <property type="protein sequence ID" value="MDC4238756.1"/>
    <property type="molecule type" value="Genomic_DNA"/>
</dbReference>
<evidence type="ECO:0000313" key="2">
    <source>
        <dbReference type="EMBL" id="MDC4238756.1"/>
    </source>
</evidence>
<dbReference type="RefSeq" id="WP_242983047.1">
    <property type="nucleotide sequence ID" value="NZ_JAMRYU010000001.1"/>
</dbReference>
<evidence type="ECO:0000313" key="3">
    <source>
        <dbReference type="Proteomes" id="UP001141183"/>
    </source>
</evidence>
<proteinExistence type="predicted"/>